<feature type="transmembrane region" description="Helical" evidence="12">
    <location>
        <begin position="31"/>
        <end position="50"/>
    </location>
</feature>
<feature type="transmembrane region" description="Helical" evidence="12">
    <location>
        <begin position="170"/>
        <end position="189"/>
    </location>
</feature>
<evidence type="ECO:0000256" key="7">
    <source>
        <dbReference type="ARBA" id="ARBA00022692"/>
    </source>
</evidence>
<dbReference type="Gene3D" id="1.10.3730.20">
    <property type="match status" value="2"/>
</dbReference>
<evidence type="ECO:0000256" key="13">
    <source>
        <dbReference type="SAM" id="SignalP"/>
    </source>
</evidence>
<feature type="domain" description="EamA" evidence="14">
    <location>
        <begin position="148"/>
        <end position="278"/>
    </location>
</feature>
<evidence type="ECO:0000256" key="11">
    <source>
        <dbReference type="ARBA" id="ARBA00023136"/>
    </source>
</evidence>
<feature type="signal peptide" evidence="13">
    <location>
        <begin position="1"/>
        <end position="17"/>
    </location>
</feature>
<feature type="transmembrane region" description="Helical" evidence="12">
    <location>
        <begin position="117"/>
        <end position="135"/>
    </location>
</feature>
<dbReference type="SUPFAM" id="SSF103481">
    <property type="entry name" value="Multidrug resistance efflux transporter EmrE"/>
    <property type="match status" value="2"/>
</dbReference>
<accession>A0ABW2FGH2</accession>
<feature type="transmembrane region" description="Helical" evidence="12">
    <location>
        <begin position="237"/>
        <end position="255"/>
    </location>
</feature>
<feature type="transmembrane region" description="Helical" evidence="12">
    <location>
        <begin position="147"/>
        <end position="164"/>
    </location>
</feature>
<evidence type="ECO:0000256" key="10">
    <source>
        <dbReference type="ARBA" id="ARBA00023098"/>
    </source>
</evidence>
<evidence type="ECO:0000259" key="14">
    <source>
        <dbReference type="Pfam" id="PF00892"/>
    </source>
</evidence>
<evidence type="ECO:0000256" key="8">
    <source>
        <dbReference type="ARBA" id="ARBA00022985"/>
    </source>
</evidence>
<keyword evidence="16" id="KW-1185">Reference proteome</keyword>
<feature type="transmembrane region" description="Helical" evidence="12">
    <location>
        <begin position="209"/>
        <end position="231"/>
    </location>
</feature>
<comment type="similarity">
    <text evidence="2">Belongs to the EamA transporter family.</text>
</comment>
<name>A0ABW2FGH2_9BACL</name>
<organism evidence="15 16">
    <name type="scientific">Cohnella cellulosilytica</name>
    <dbReference type="NCBI Taxonomy" id="986710"/>
    <lineage>
        <taxon>Bacteria</taxon>
        <taxon>Bacillati</taxon>
        <taxon>Bacillota</taxon>
        <taxon>Bacilli</taxon>
        <taxon>Bacillales</taxon>
        <taxon>Paenibacillaceae</taxon>
        <taxon>Cohnella</taxon>
    </lineage>
</organism>
<feature type="transmembrane region" description="Helical" evidence="12">
    <location>
        <begin position="62"/>
        <end position="80"/>
    </location>
</feature>
<evidence type="ECO:0000256" key="12">
    <source>
        <dbReference type="SAM" id="Phobius"/>
    </source>
</evidence>
<dbReference type="InterPro" id="IPR000390">
    <property type="entry name" value="Small_drug/metabolite_transptr"/>
</dbReference>
<comment type="caution">
    <text evidence="15">The sequence shown here is derived from an EMBL/GenBank/DDBJ whole genome shotgun (WGS) entry which is preliminary data.</text>
</comment>
<proteinExistence type="inferred from homology"/>
<dbReference type="InterPro" id="IPR037185">
    <property type="entry name" value="EmrE-like"/>
</dbReference>
<keyword evidence="6" id="KW-0441">Lipid A biosynthesis</keyword>
<evidence type="ECO:0000256" key="6">
    <source>
        <dbReference type="ARBA" id="ARBA00022556"/>
    </source>
</evidence>
<feature type="transmembrane region" description="Helical" evidence="12">
    <location>
        <begin position="264"/>
        <end position="281"/>
    </location>
</feature>
<keyword evidence="3" id="KW-1003">Cell membrane</keyword>
<evidence type="ECO:0000256" key="5">
    <source>
        <dbReference type="ARBA" id="ARBA00022519"/>
    </source>
</evidence>
<evidence type="ECO:0000313" key="16">
    <source>
        <dbReference type="Proteomes" id="UP001596378"/>
    </source>
</evidence>
<evidence type="ECO:0000256" key="4">
    <source>
        <dbReference type="ARBA" id="ARBA00022516"/>
    </source>
</evidence>
<evidence type="ECO:0000256" key="2">
    <source>
        <dbReference type="ARBA" id="ARBA00007362"/>
    </source>
</evidence>
<dbReference type="PANTHER" id="PTHR30561">
    <property type="entry name" value="SMR FAMILY PROTON-DEPENDENT DRUG EFFLUX TRANSPORTER SUGE"/>
    <property type="match status" value="1"/>
</dbReference>
<dbReference type="PANTHER" id="PTHR30561:SF9">
    <property type="entry name" value="4-AMINO-4-DEOXY-L-ARABINOSE-PHOSPHOUNDECAPRENOL FLIPPASE SUBUNIT ARNF-RELATED"/>
    <property type="match status" value="1"/>
</dbReference>
<dbReference type="InterPro" id="IPR000620">
    <property type="entry name" value="EamA_dom"/>
</dbReference>
<gene>
    <name evidence="15" type="ORF">ACFQMJ_21085</name>
</gene>
<dbReference type="Proteomes" id="UP001596378">
    <property type="component" value="Unassembled WGS sequence"/>
</dbReference>
<dbReference type="RefSeq" id="WP_378049761.1">
    <property type="nucleotide sequence ID" value="NZ_JBHMDN010000021.1"/>
</dbReference>
<feature type="domain" description="EamA" evidence="14">
    <location>
        <begin position="6"/>
        <end position="134"/>
    </location>
</feature>
<dbReference type="Pfam" id="PF00892">
    <property type="entry name" value="EamA"/>
    <property type="match status" value="2"/>
</dbReference>
<keyword evidence="11 12" id="KW-0472">Membrane</keyword>
<keyword evidence="8" id="KW-0448">Lipopolysaccharide biosynthesis</keyword>
<reference evidence="16" key="1">
    <citation type="journal article" date="2019" name="Int. J. Syst. Evol. Microbiol.">
        <title>The Global Catalogue of Microorganisms (GCM) 10K type strain sequencing project: providing services to taxonomists for standard genome sequencing and annotation.</title>
        <authorList>
            <consortium name="The Broad Institute Genomics Platform"/>
            <consortium name="The Broad Institute Genome Sequencing Center for Infectious Disease"/>
            <person name="Wu L."/>
            <person name="Ma J."/>
        </authorList>
    </citation>
    <scope>NUCLEOTIDE SEQUENCE [LARGE SCALE GENOMIC DNA]</scope>
    <source>
        <strain evidence="16">KCTC 12907</strain>
    </source>
</reference>
<keyword evidence="10" id="KW-0443">Lipid metabolism</keyword>
<keyword evidence="9 12" id="KW-1133">Transmembrane helix</keyword>
<evidence type="ECO:0000256" key="1">
    <source>
        <dbReference type="ARBA" id="ARBA00004651"/>
    </source>
</evidence>
<feature type="chain" id="PRO_5045181944" evidence="13">
    <location>
        <begin position="18"/>
        <end position="282"/>
    </location>
</feature>
<keyword evidence="13" id="KW-0732">Signal</keyword>
<keyword evidence="4" id="KW-0444">Lipid biosynthesis</keyword>
<dbReference type="EMBL" id="JBHTAI010000014">
    <property type="protein sequence ID" value="MFC7151039.1"/>
    <property type="molecule type" value="Genomic_DNA"/>
</dbReference>
<keyword evidence="5" id="KW-0997">Cell inner membrane</keyword>
<evidence type="ECO:0000256" key="9">
    <source>
        <dbReference type="ARBA" id="ARBA00022989"/>
    </source>
</evidence>
<keyword evidence="7 12" id="KW-0812">Transmembrane</keyword>
<evidence type="ECO:0000313" key="15">
    <source>
        <dbReference type="EMBL" id="MFC7151039.1"/>
    </source>
</evidence>
<comment type="subcellular location">
    <subcellularLocation>
        <location evidence="1">Cell membrane</location>
        <topology evidence="1">Multi-pass membrane protein</topology>
    </subcellularLocation>
</comment>
<protein>
    <submittedName>
        <fullName evidence="15">DMT family transporter</fullName>
    </submittedName>
</protein>
<sequence>MIAVSIVLVLCSGLAHAVWNMFAKQSTDKPVFLWAIYAPSTVVLLPVLMNELAGSRYSPREWLFIGVSLAMQGVYAYLLAQTYKAGDLSQVYPIMRGMPTLLTPAAGVLLLGESLPLWGWAGIGCMLVGFLVMVGREQRAGEASVRPILLAVGVGLCITTYTLVDKVNLGYMSPLALLEVTNIGFVLGLTPAALKPGRLWEVVRRHRSILWLGAILSPGSYLLFLFAARTADVSTVAPLREVGIVFGTLLGLLVLKESQGTRRLVASAAVVTGIMMIAIAGH</sequence>
<evidence type="ECO:0000256" key="3">
    <source>
        <dbReference type="ARBA" id="ARBA00022475"/>
    </source>
</evidence>